<evidence type="ECO:0000256" key="1">
    <source>
        <dbReference type="ARBA" id="ARBA00003217"/>
    </source>
</evidence>
<evidence type="ECO:0000256" key="2">
    <source>
        <dbReference type="ARBA" id="ARBA00004752"/>
    </source>
</evidence>
<protein>
    <recommendedName>
        <fullName evidence="4">serine-type D-Ala-D-Ala carboxypeptidase</fullName>
        <ecNumber evidence="4">3.4.16.4</ecNumber>
    </recommendedName>
</protein>
<evidence type="ECO:0000256" key="15">
    <source>
        <dbReference type="RuleBase" id="RU004016"/>
    </source>
</evidence>
<dbReference type="AlphaFoldDB" id="A0A1W1X0U7"/>
<keyword evidence="7" id="KW-0732">Signal</keyword>
<dbReference type="Proteomes" id="UP000192468">
    <property type="component" value="Unassembled WGS sequence"/>
</dbReference>
<sequence>MNLNKCIIRLITVLLIINITTFNVYGENLNVNAVTAIAMDSESKTILFEKNSQMIVPMASTTKIMTALVALKYGKLDKKVTISKNAASIRGSKVGYKTGEVIAMKELLYGLMFRSGNDAAIAIAEDLGKDIKGFSKLMNEYALEIGAVNSHFETPHGLDSENHYSTAYDLALITSKAKENKLFNEIVSSKDIKAETLGFTRDYHNINKILYQIPGANGVKTGSTGKAGKCLVTSVNMNGHDVIFVVLNCTPRWKETTKMYKYVSDKFSYKKLYSKNQVINEVKLPMGKLQLTVSKDIVLPLENNKNYEVKMRIPKNGEVNIKKGDIMGEIQVFNENKEVYVAPLEAKNSIGIKRWFNKE</sequence>
<evidence type="ECO:0000256" key="12">
    <source>
        <dbReference type="ARBA" id="ARBA00034000"/>
    </source>
</evidence>
<feature type="active site" description="Acyl-ester intermediate" evidence="13">
    <location>
        <position position="60"/>
    </location>
</feature>
<name>A0A1W1X0U7_9CLOT</name>
<evidence type="ECO:0000313" key="19">
    <source>
        <dbReference type="Proteomes" id="UP000192468"/>
    </source>
</evidence>
<feature type="active site" description="Proton acceptor" evidence="13">
    <location>
        <position position="63"/>
    </location>
</feature>
<proteinExistence type="inferred from homology"/>
<evidence type="ECO:0000256" key="4">
    <source>
        <dbReference type="ARBA" id="ARBA00012448"/>
    </source>
</evidence>
<feature type="binding site" evidence="14">
    <location>
        <position position="220"/>
    </location>
    <ligand>
        <name>substrate</name>
    </ligand>
</feature>
<keyword evidence="16" id="KW-0812">Transmembrane</keyword>
<feature type="domain" description="Peptidase S11 D-Ala-D-Ala carboxypeptidase A C-terminal" evidence="17">
    <location>
        <begin position="267"/>
        <end position="352"/>
    </location>
</feature>
<dbReference type="EMBL" id="FWXH01000002">
    <property type="protein sequence ID" value="SMC17348.1"/>
    <property type="molecule type" value="Genomic_DNA"/>
</dbReference>
<keyword evidence="9" id="KW-0133">Cell shape</keyword>
<dbReference type="EC" id="3.4.16.4" evidence="4"/>
<feature type="transmembrane region" description="Helical" evidence="16">
    <location>
        <begin position="7"/>
        <end position="25"/>
    </location>
</feature>
<keyword evidence="19" id="KW-1185">Reference proteome</keyword>
<dbReference type="STRING" id="1121291.SAMN02745134_00306"/>
<keyword evidence="16" id="KW-0472">Membrane</keyword>
<evidence type="ECO:0000256" key="14">
    <source>
        <dbReference type="PIRSR" id="PIRSR618044-2"/>
    </source>
</evidence>
<dbReference type="PANTHER" id="PTHR21581:SF33">
    <property type="entry name" value="D-ALANYL-D-ALANINE CARBOXYPEPTIDASE DACB"/>
    <property type="match status" value="1"/>
</dbReference>
<evidence type="ECO:0000256" key="3">
    <source>
        <dbReference type="ARBA" id="ARBA00007164"/>
    </source>
</evidence>
<dbReference type="GO" id="GO:0008360">
    <property type="term" value="P:regulation of cell shape"/>
    <property type="evidence" value="ECO:0007669"/>
    <property type="project" value="UniProtKB-KW"/>
</dbReference>
<dbReference type="GO" id="GO:0006508">
    <property type="term" value="P:proteolysis"/>
    <property type="evidence" value="ECO:0007669"/>
    <property type="project" value="UniProtKB-KW"/>
</dbReference>
<dbReference type="UniPathway" id="UPA00219"/>
<dbReference type="SMART" id="SM00936">
    <property type="entry name" value="PBP5_C"/>
    <property type="match status" value="1"/>
</dbReference>
<evidence type="ECO:0000259" key="17">
    <source>
        <dbReference type="SMART" id="SM00936"/>
    </source>
</evidence>
<comment type="similarity">
    <text evidence="3 15">Belongs to the peptidase S11 family.</text>
</comment>
<comment type="catalytic activity">
    <reaction evidence="12">
        <text>Preferential cleavage: (Ac)2-L-Lys-D-Ala-|-D-Ala. Also transpeptidation of peptidyl-alanyl moieties that are N-acyl substituents of D-alanine.</text>
        <dbReference type="EC" id="3.4.16.4"/>
    </reaction>
</comment>
<dbReference type="GO" id="GO:0009252">
    <property type="term" value="P:peptidoglycan biosynthetic process"/>
    <property type="evidence" value="ECO:0007669"/>
    <property type="project" value="UniProtKB-UniPathway"/>
</dbReference>
<feature type="active site" evidence="13">
    <location>
        <position position="115"/>
    </location>
</feature>
<evidence type="ECO:0000256" key="10">
    <source>
        <dbReference type="ARBA" id="ARBA00022984"/>
    </source>
</evidence>
<organism evidence="18 19">
    <name type="scientific">Clostridium acidisoli DSM 12555</name>
    <dbReference type="NCBI Taxonomy" id="1121291"/>
    <lineage>
        <taxon>Bacteria</taxon>
        <taxon>Bacillati</taxon>
        <taxon>Bacillota</taxon>
        <taxon>Clostridia</taxon>
        <taxon>Eubacteriales</taxon>
        <taxon>Clostridiaceae</taxon>
        <taxon>Clostridium</taxon>
    </lineage>
</organism>
<dbReference type="InterPro" id="IPR015956">
    <property type="entry name" value="Peniciliin-bd_prot_C_sf"/>
</dbReference>
<evidence type="ECO:0000256" key="16">
    <source>
        <dbReference type="SAM" id="Phobius"/>
    </source>
</evidence>
<reference evidence="18 19" key="1">
    <citation type="submission" date="2017-04" db="EMBL/GenBank/DDBJ databases">
        <authorList>
            <person name="Afonso C.L."/>
            <person name="Miller P.J."/>
            <person name="Scott M.A."/>
            <person name="Spackman E."/>
            <person name="Goraichik I."/>
            <person name="Dimitrov K.M."/>
            <person name="Suarez D.L."/>
            <person name="Swayne D.E."/>
        </authorList>
    </citation>
    <scope>NUCLEOTIDE SEQUENCE [LARGE SCALE GENOMIC DNA]</scope>
    <source>
        <strain evidence="18 19">DSM 12555</strain>
    </source>
</reference>
<dbReference type="Gene3D" id="3.40.710.10">
    <property type="entry name" value="DD-peptidase/beta-lactamase superfamily"/>
    <property type="match status" value="1"/>
</dbReference>
<evidence type="ECO:0000256" key="7">
    <source>
        <dbReference type="ARBA" id="ARBA00022729"/>
    </source>
</evidence>
<dbReference type="Pfam" id="PF07943">
    <property type="entry name" value="PBP5_C"/>
    <property type="match status" value="1"/>
</dbReference>
<keyword evidence="5 18" id="KW-0121">Carboxypeptidase</keyword>
<evidence type="ECO:0000313" key="18">
    <source>
        <dbReference type="EMBL" id="SMC17348.1"/>
    </source>
</evidence>
<evidence type="ECO:0000256" key="5">
    <source>
        <dbReference type="ARBA" id="ARBA00022645"/>
    </source>
</evidence>
<keyword evidence="8" id="KW-0378">Hydrolase</keyword>
<dbReference type="InterPro" id="IPR037167">
    <property type="entry name" value="Peptidase_S11_C_sf"/>
</dbReference>
<dbReference type="InterPro" id="IPR012907">
    <property type="entry name" value="Peptidase_S11_C"/>
</dbReference>
<dbReference type="SUPFAM" id="SSF69189">
    <property type="entry name" value="Penicillin-binding protein associated domain"/>
    <property type="match status" value="1"/>
</dbReference>
<dbReference type="InterPro" id="IPR001967">
    <property type="entry name" value="Peptidase_S11_N"/>
</dbReference>
<keyword evidence="6" id="KW-0645">Protease</keyword>
<accession>A0A1W1X0U7</accession>
<dbReference type="Pfam" id="PF00768">
    <property type="entry name" value="Peptidase_S11"/>
    <property type="match status" value="1"/>
</dbReference>
<evidence type="ECO:0000256" key="8">
    <source>
        <dbReference type="ARBA" id="ARBA00022801"/>
    </source>
</evidence>
<evidence type="ECO:0000256" key="9">
    <source>
        <dbReference type="ARBA" id="ARBA00022960"/>
    </source>
</evidence>
<evidence type="ECO:0000256" key="11">
    <source>
        <dbReference type="ARBA" id="ARBA00023316"/>
    </source>
</evidence>
<dbReference type="PRINTS" id="PR00725">
    <property type="entry name" value="DADACBPTASE1"/>
</dbReference>
<dbReference type="SUPFAM" id="SSF56601">
    <property type="entry name" value="beta-lactamase/transpeptidase-like"/>
    <property type="match status" value="1"/>
</dbReference>
<evidence type="ECO:0000256" key="13">
    <source>
        <dbReference type="PIRSR" id="PIRSR618044-1"/>
    </source>
</evidence>
<dbReference type="PANTHER" id="PTHR21581">
    <property type="entry name" value="D-ALANYL-D-ALANINE CARBOXYPEPTIDASE"/>
    <property type="match status" value="1"/>
</dbReference>
<dbReference type="GO" id="GO:0009002">
    <property type="term" value="F:serine-type D-Ala-D-Ala carboxypeptidase activity"/>
    <property type="evidence" value="ECO:0007669"/>
    <property type="project" value="UniProtKB-EC"/>
</dbReference>
<gene>
    <name evidence="18" type="ORF">SAMN02745134_00306</name>
</gene>
<dbReference type="InterPro" id="IPR012338">
    <property type="entry name" value="Beta-lactam/transpept-like"/>
</dbReference>
<dbReference type="OrthoDB" id="9791132at2"/>
<comment type="function">
    <text evidence="1">Removes C-terminal D-alanyl residues from sugar-peptide cell wall precursors.</text>
</comment>
<keyword evidence="10" id="KW-0573">Peptidoglycan synthesis</keyword>
<keyword evidence="16" id="KW-1133">Transmembrane helix</keyword>
<dbReference type="InterPro" id="IPR018044">
    <property type="entry name" value="Peptidase_S11"/>
</dbReference>
<keyword evidence="11" id="KW-0961">Cell wall biogenesis/degradation</keyword>
<dbReference type="Gene3D" id="2.60.410.10">
    <property type="entry name" value="D-Ala-D-Ala carboxypeptidase, C-terminal domain"/>
    <property type="match status" value="1"/>
</dbReference>
<evidence type="ECO:0000256" key="6">
    <source>
        <dbReference type="ARBA" id="ARBA00022670"/>
    </source>
</evidence>
<comment type="pathway">
    <text evidence="2">Cell wall biogenesis; peptidoglycan biosynthesis.</text>
</comment>
<dbReference type="GO" id="GO:0071555">
    <property type="term" value="P:cell wall organization"/>
    <property type="evidence" value="ECO:0007669"/>
    <property type="project" value="UniProtKB-KW"/>
</dbReference>